<comment type="catalytic activity">
    <reaction evidence="20">
        <text>L-threonyl-[protein] + ATP = O-phospho-L-threonyl-[protein] + ADP + H(+)</text>
        <dbReference type="Rhea" id="RHEA:46608"/>
        <dbReference type="Rhea" id="RHEA-COMP:11060"/>
        <dbReference type="Rhea" id="RHEA-COMP:11605"/>
        <dbReference type="ChEBI" id="CHEBI:15378"/>
        <dbReference type="ChEBI" id="CHEBI:30013"/>
        <dbReference type="ChEBI" id="CHEBI:30616"/>
        <dbReference type="ChEBI" id="CHEBI:61977"/>
        <dbReference type="ChEBI" id="CHEBI:456216"/>
        <dbReference type="EC" id="2.7.11.1"/>
    </reaction>
</comment>
<evidence type="ECO:0000256" key="6">
    <source>
        <dbReference type="ARBA" id="ARBA00022527"/>
    </source>
</evidence>
<keyword evidence="8" id="KW-0433">Leucine-rich repeat</keyword>
<evidence type="ECO:0000256" key="8">
    <source>
        <dbReference type="ARBA" id="ARBA00022614"/>
    </source>
</evidence>
<dbReference type="SUPFAM" id="SSF52058">
    <property type="entry name" value="L domain-like"/>
    <property type="match status" value="1"/>
</dbReference>
<dbReference type="Pfam" id="PF08263">
    <property type="entry name" value="LRRNT_2"/>
    <property type="match status" value="1"/>
</dbReference>
<proteinExistence type="inferred from homology"/>
<feature type="transmembrane region" description="Helical" evidence="23">
    <location>
        <begin position="682"/>
        <end position="707"/>
    </location>
</feature>
<dbReference type="InterPro" id="IPR017441">
    <property type="entry name" value="Protein_kinase_ATP_BS"/>
</dbReference>
<keyword evidence="5" id="KW-1003">Cell membrane</keyword>
<dbReference type="GO" id="GO:0005524">
    <property type="term" value="F:ATP binding"/>
    <property type="evidence" value="ECO:0007669"/>
    <property type="project" value="UniProtKB-UniRule"/>
</dbReference>
<dbReference type="Pfam" id="PF00560">
    <property type="entry name" value="LRR_1"/>
    <property type="match status" value="8"/>
</dbReference>
<comment type="catalytic activity">
    <reaction evidence="21">
        <text>L-seryl-[protein] + ATP = O-phospho-L-seryl-[protein] + ADP + H(+)</text>
        <dbReference type="Rhea" id="RHEA:17989"/>
        <dbReference type="Rhea" id="RHEA-COMP:9863"/>
        <dbReference type="Rhea" id="RHEA-COMP:11604"/>
        <dbReference type="ChEBI" id="CHEBI:15378"/>
        <dbReference type="ChEBI" id="CHEBI:29999"/>
        <dbReference type="ChEBI" id="CHEBI:30616"/>
        <dbReference type="ChEBI" id="CHEBI:83421"/>
        <dbReference type="ChEBI" id="CHEBI:456216"/>
        <dbReference type="EC" id="2.7.11.1"/>
    </reaction>
</comment>
<dbReference type="Proteomes" id="UP000029121">
    <property type="component" value="Unassembled WGS sequence"/>
</dbReference>
<dbReference type="eggNOG" id="ENOG502QPYS">
    <property type="taxonomic scope" value="Eukaryota"/>
</dbReference>
<evidence type="ECO:0000256" key="19">
    <source>
        <dbReference type="ARBA" id="ARBA00023180"/>
    </source>
</evidence>
<keyword evidence="9" id="KW-0808">Transferase</keyword>
<dbReference type="InterPro" id="IPR003591">
    <property type="entry name" value="Leu-rich_rpt_typical-subtyp"/>
</dbReference>
<evidence type="ECO:0000256" key="15">
    <source>
        <dbReference type="ARBA" id="ARBA00022840"/>
    </source>
</evidence>
<evidence type="ECO:0000259" key="24">
    <source>
        <dbReference type="PROSITE" id="PS50011"/>
    </source>
</evidence>
<comment type="subcellular location">
    <subcellularLocation>
        <location evidence="1">Cell membrane</location>
        <topology evidence="1">Single-pass type I membrane protein</topology>
    </subcellularLocation>
</comment>
<evidence type="ECO:0000313" key="25">
    <source>
        <dbReference type="EMBL" id="EOA12828.1"/>
    </source>
</evidence>
<dbReference type="InterPro" id="IPR000719">
    <property type="entry name" value="Prot_kinase_dom"/>
</dbReference>
<dbReference type="Gene3D" id="3.80.10.10">
    <property type="entry name" value="Ribonuclease Inhibitor"/>
    <property type="match status" value="2"/>
</dbReference>
<dbReference type="SUPFAM" id="SSF56112">
    <property type="entry name" value="Protein kinase-like (PK-like)"/>
    <property type="match status" value="1"/>
</dbReference>
<keyword evidence="14" id="KW-0418">Kinase</keyword>
<keyword evidence="17 23" id="KW-0472">Membrane</keyword>
<dbReference type="Pfam" id="PF00069">
    <property type="entry name" value="Pkinase"/>
    <property type="match status" value="1"/>
</dbReference>
<dbReference type="SMART" id="SM00369">
    <property type="entry name" value="LRR_TYP"/>
    <property type="match status" value="8"/>
</dbReference>
<feature type="binding site" evidence="22">
    <location>
        <position position="773"/>
    </location>
    <ligand>
        <name>ATP</name>
        <dbReference type="ChEBI" id="CHEBI:30616"/>
    </ligand>
</feature>
<feature type="domain" description="Protein kinase" evidence="24">
    <location>
        <begin position="744"/>
        <end position="1043"/>
    </location>
</feature>
<keyword evidence="11" id="KW-0732">Signal</keyword>
<keyword evidence="12" id="KW-0677">Repeat</keyword>
<evidence type="ECO:0000256" key="7">
    <source>
        <dbReference type="ARBA" id="ARBA00022553"/>
    </source>
</evidence>
<dbReference type="PROSITE" id="PS00107">
    <property type="entry name" value="PROTEIN_KINASE_ATP"/>
    <property type="match status" value="1"/>
</dbReference>
<evidence type="ECO:0000256" key="18">
    <source>
        <dbReference type="ARBA" id="ARBA00023170"/>
    </source>
</evidence>
<evidence type="ECO:0000256" key="10">
    <source>
        <dbReference type="ARBA" id="ARBA00022692"/>
    </source>
</evidence>
<dbReference type="PANTHER" id="PTHR27008:SF472">
    <property type="entry name" value="PROTEIN KINASE DOMAIN-CONTAINING PROTEIN"/>
    <property type="match status" value="1"/>
</dbReference>
<evidence type="ECO:0000256" key="1">
    <source>
        <dbReference type="ARBA" id="ARBA00004251"/>
    </source>
</evidence>
<dbReference type="FunFam" id="3.30.200.20:FF:000432">
    <property type="entry name" value="LRR receptor-like serine/threonine-protein kinase EFR"/>
    <property type="match status" value="1"/>
</dbReference>
<keyword evidence="19" id="KW-0325">Glycoprotein</keyword>
<evidence type="ECO:0000256" key="12">
    <source>
        <dbReference type="ARBA" id="ARBA00022737"/>
    </source>
</evidence>
<keyword evidence="13 22" id="KW-0547">Nucleotide-binding</keyword>
<evidence type="ECO:0000256" key="22">
    <source>
        <dbReference type="PROSITE-ProRule" id="PRU10141"/>
    </source>
</evidence>
<dbReference type="PROSITE" id="PS00108">
    <property type="entry name" value="PROTEIN_KINASE_ST"/>
    <property type="match status" value="1"/>
</dbReference>
<keyword evidence="18" id="KW-0675">Receptor</keyword>
<dbReference type="Gene3D" id="3.30.200.20">
    <property type="entry name" value="Phosphorylase Kinase, domain 1"/>
    <property type="match status" value="1"/>
</dbReference>
<reference evidence="26" key="1">
    <citation type="journal article" date="2013" name="Nat. Genet.">
        <title>The Capsella rubella genome and the genomic consequences of rapid mating system evolution.</title>
        <authorList>
            <person name="Slotte T."/>
            <person name="Hazzouri K.M."/>
            <person name="Agren J.A."/>
            <person name="Koenig D."/>
            <person name="Maumus F."/>
            <person name="Guo Y.L."/>
            <person name="Steige K."/>
            <person name="Platts A.E."/>
            <person name="Escobar J.S."/>
            <person name="Newman L.K."/>
            <person name="Wang W."/>
            <person name="Mandakova T."/>
            <person name="Vello E."/>
            <person name="Smith L.M."/>
            <person name="Henz S.R."/>
            <person name="Steffen J."/>
            <person name="Takuno S."/>
            <person name="Brandvain Y."/>
            <person name="Coop G."/>
            <person name="Andolfatto P."/>
            <person name="Hu T.T."/>
            <person name="Blanchette M."/>
            <person name="Clark R.M."/>
            <person name="Quesneville H."/>
            <person name="Nordborg M."/>
            <person name="Gaut B.S."/>
            <person name="Lysak M.A."/>
            <person name="Jenkins J."/>
            <person name="Grimwood J."/>
            <person name="Chapman J."/>
            <person name="Prochnik S."/>
            <person name="Shu S."/>
            <person name="Rokhsar D."/>
            <person name="Schmutz J."/>
            <person name="Weigel D."/>
            <person name="Wright S.I."/>
        </authorList>
    </citation>
    <scope>NUCLEOTIDE SEQUENCE [LARGE SCALE GENOMIC DNA]</scope>
    <source>
        <strain evidence="26">cv. Monte Gargano</strain>
    </source>
</reference>
<evidence type="ECO:0000256" key="14">
    <source>
        <dbReference type="ARBA" id="ARBA00022777"/>
    </source>
</evidence>
<evidence type="ECO:0000256" key="13">
    <source>
        <dbReference type="ARBA" id="ARBA00022741"/>
    </source>
</evidence>
<dbReference type="Gene3D" id="1.10.510.10">
    <property type="entry name" value="Transferase(Phosphotransferase) domain 1"/>
    <property type="match status" value="1"/>
</dbReference>
<evidence type="ECO:0000256" key="20">
    <source>
        <dbReference type="ARBA" id="ARBA00047899"/>
    </source>
</evidence>
<keyword evidence="15 22" id="KW-0067">ATP-binding</keyword>
<evidence type="ECO:0000256" key="23">
    <source>
        <dbReference type="SAM" id="Phobius"/>
    </source>
</evidence>
<dbReference type="SMART" id="SM00220">
    <property type="entry name" value="S_TKc"/>
    <property type="match status" value="1"/>
</dbReference>
<dbReference type="InterPro" id="IPR013210">
    <property type="entry name" value="LRR_N_plant-typ"/>
</dbReference>
<dbReference type="GO" id="GO:0005886">
    <property type="term" value="C:plasma membrane"/>
    <property type="evidence" value="ECO:0007669"/>
    <property type="project" value="UniProtKB-SubCell"/>
</dbReference>
<dbReference type="FunFam" id="3.80.10.10:FF:000275">
    <property type="entry name" value="Leucine-rich repeat receptor-like protein kinase"/>
    <property type="match status" value="1"/>
</dbReference>
<organism evidence="25 26">
    <name type="scientific">Capsella rubella</name>
    <dbReference type="NCBI Taxonomy" id="81985"/>
    <lineage>
        <taxon>Eukaryota</taxon>
        <taxon>Viridiplantae</taxon>
        <taxon>Streptophyta</taxon>
        <taxon>Embryophyta</taxon>
        <taxon>Tracheophyta</taxon>
        <taxon>Spermatophyta</taxon>
        <taxon>Magnoliopsida</taxon>
        <taxon>eudicotyledons</taxon>
        <taxon>Gunneridae</taxon>
        <taxon>Pentapetalae</taxon>
        <taxon>rosids</taxon>
        <taxon>malvids</taxon>
        <taxon>Brassicales</taxon>
        <taxon>Brassicaceae</taxon>
        <taxon>Camelineae</taxon>
        <taxon>Capsella</taxon>
    </lineage>
</organism>
<dbReference type="InterPro" id="IPR032675">
    <property type="entry name" value="LRR_dom_sf"/>
</dbReference>
<dbReference type="InterPro" id="IPR011009">
    <property type="entry name" value="Kinase-like_dom_sf"/>
</dbReference>
<dbReference type="FunFam" id="3.80.10.10:FF:000288">
    <property type="entry name" value="LRR receptor-like serine/threonine-protein kinase EFR"/>
    <property type="match status" value="1"/>
</dbReference>
<gene>
    <name evidence="25" type="ORF">CARUB_v10025788mg</name>
</gene>
<comment type="similarity">
    <text evidence="2">Belongs to the protein kinase superfamily. Ser/Thr protein kinase family.</text>
</comment>
<keyword evidence="6" id="KW-0723">Serine/threonine-protein kinase</keyword>
<dbReference type="GO" id="GO:0009617">
    <property type="term" value="P:response to bacterium"/>
    <property type="evidence" value="ECO:0007669"/>
    <property type="project" value="UniProtKB-ARBA"/>
</dbReference>
<evidence type="ECO:0000256" key="21">
    <source>
        <dbReference type="ARBA" id="ARBA00048679"/>
    </source>
</evidence>
<keyword evidence="26" id="KW-1185">Reference proteome</keyword>
<dbReference type="FunFam" id="3.80.10.10:FF:000383">
    <property type="entry name" value="Leucine-rich repeat receptor protein kinase EMS1"/>
    <property type="match status" value="1"/>
</dbReference>
<evidence type="ECO:0000313" key="26">
    <source>
        <dbReference type="Proteomes" id="UP000029121"/>
    </source>
</evidence>
<feature type="transmembrane region" description="Helical" evidence="23">
    <location>
        <begin position="111"/>
        <end position="133"/>
    </location>
</feature>
<dbReference type="PROSITE" id="PS50011">
    <property type="entry name" value="PROTEIN_KINASE_DOM"/>
    <property type="match status" value="1"/>
</dbReference>
<dbReference type="EMBL" id="KB870812">
    <property type="protein sequence ID" value="EOA12828.1"/>
    <property type="molecule type" value="Genomic_DNA"/>
</dbReference>
<feature type="transmembrane region" description="Helical" evidence="23">
    <location>
        <begin position="33"/>
        <end position="52"/>
    </location>
</feature>
<evidence type="ECO:0000256" key="5">
    <source>
        <dbReference type="ARBA" id="ARBA00022475"/>
    </source>
</evidence>
<protein>
    <recommendedName>
        <fullName evidence="4">non-specific serine/threonine protein kinase</fullName>
        <ecNumber evidence="4">2.7.11.1</ecNumber>
    </recommendedName>
</protein>
<evidence type="ECO:0000256" key="3">
    <source>
        <dbReference type="ARBA" id="ARBA00009592"/>
    </source>
</evidence>
<name>R0GNQ1_9BRAS</name>
<evidence type="ECO:0000256" key="4">
    <source>
        <dbReference type="ARBA" id="ARBA00012513"/>
    </source>
</evidence>
<dbReference type="Pfam" id="PF13855">
    <property type="entry name" value="LRR_8"/>
    <property type="match status" value="1"/>
</dbReference>
<accession>R0GNQ1</accession>
<dbReference type="InterPro" id="IPR001611">
    <property type="entry name" value="Leu-rich_rpt"/>
</dbReference>
<evidence type="ECO:0000256" key="9">
    <source>
        <dbReference type="ARBA" id="ARBA00022679"/>
    </source>
</evidence>
<keyword evidence="10 23" id="KW-0812">Transmembrane</keyword>
<evidence type="ECO:0000256" key="16">
    <source>
        <dbReference type="ARBA" id="ARBA00022989"/>
    </source>
</evidence>
<dbReference type="EC" id="2.7.11.1" evidence="4"/>
<evidence type="ECO:0000256" key="17">
    <source>
        <dbReference type="ARBA" id="ARBA00023136"/>
    </source>
</evidence>
<dbReference type="AlphaFoldDB" id="R0GNQ1"/>
<evidence type="ECO:0000256" key="2">
    <source>
        <dbReference type="ARBA" id="ARBA00008684"/>
    </source>
</evidence>
<comment type="similarity">
    <text evidence="3">Belongs to the RLP family.</text>
</comment>
<dbReference type="FunFam" id="1.10.510.10:FF:000358">
    <property type="entry name" value="Putative leucine-rich repeat receptor-like serine/threonine-protein kinase"/>
    <property type="match status" value="1"/>
</dbReference>
<dbReference type="GO" id="GO:0004674">
    <property type="term" value="F:protein serine/threonine kinase activity"/>
    <property type="evidence" value="ECO:0007669"/>
    <property type="project" value="UniProtKB-KW"/>
</dbReference>
<dbReference type="InterPro" id="IPR008271">
    <property type="entry name" value="Ser/Thr_kinase_AS"/>
</dbReference>
<dbReference type="PANTHER" id="PTHR27008">
    <property type="entry name" value="OS04G0122200 PROTEIN"/>
    <property type="match status" value="1"/>
</dbReference>
<dbReference type="SUPFAM" id="SSF52047">
    <property type="entry name" value="RNI-like"/>
    <property type="match status" value="1"/>
</dbReference>
<keyword evidence="16 23" id="KW-1133">Transmembrane helix</keyword>
<dbReference type="InterPro" id="IPR051809">
    <property type="entry name" value="Plant_receptor-like_S/T_kinase"/>
</dbReference>
<sequence length="1054" mass="115840">MTLNIDLQLERAFSSLFDNPQSEMASLISQEPFSIVMRLFLLLAFNTLIILLKNVDMGFAHEDMQALLALKSQVSENKRLVLASWNHSVQVCEWAHVTCGRKHKRVTRLDLGGLQLGGIIFPSIGNLSFLRLLNLGDNSFTGTIPKELGMLFRLQKLNMSYNTLEGVVIPNLSNCSRLVTLDLTSNRLIHGLPSELGSLSSLKNLLLSKNNLSGTFPTSFGNLTSLRQLSIAYNNMEGGVPDNFGRLTDMIYLQLSKNNLSGVFPPEIYNLSSLSFLSIVGNRFSGHLRPDFGDMLPNLEELYLGMNYFSGHLPKTLSNISSLTRLEIADNLFTGSIPISFGTLQHIQMLGLNKNSFGNNIVGDDLNFLTALVNCTQLQILDIGYNRLGGVLPISVANLSNELTVMAFGGNLISGGIPHDIGNLINLQSLGLERNLLTGVIPTSLGKLLGLHNVLLNQNRMSGEIPSNLGNITRLEILNLFNNSFQGNIPPSLGKCRFLVVLYLGSNRLNGIIPQEIMLMESLVFLYISRNLLTGPFPKDVGRLKSLVELSAGNNRFHGNIPETLGSCLSMEAISLQGNRFDGAIPDFRNLRALKIFNLSNNNLSGSIPEYLAKFSSLEYLDLSVNNFEGIVPTEGVFQTPENFSVSGNGKLCGGIAELKLRSCPLNVVSRGRRHSSNRKRIVIGVSVGVASLLLSLFTLSLLYMLMKRKKKKEGARNDDNLLSKSPFYERISYEELRRATSEFSSSNLIGSGNFSSVFKGLLGPESKVVAVKVLNLQKHGAAKSFIAECEALKSIRHRNLVKLVTACASIDFKGNEFKALVYDFMPNGNLDTWLNPEVEVGSSETHPRPLTLSERLSIAIDVASVLDYIHSHCHDPVAHCDLKPSNVLLDNDLTAHVSDFGLARILDQDSFINVLSSTGVRGTIGYAAPEYGMGGKPSIQGDLYSFGVLVLEMFTRKRPTDQMFVGEVTLRSYVESGLPEHVLDLADISILQGEVDNKNINIAECLKMVFHVGIRCCEESPTNRMTMAEALAVLVSLRNRFFKTKKTTLSAGH</sequence>
<keyword evidence="7" id="KW-0597">Phosphoprotein</keyword>
<evidence type="ECO:0000256" key="11">
    <source>
        <dbReference type="ARBA" id="ARBA00022729"/>
    </source>
</evidence>